<dbReference type="Proteomes" id="UP000236003">
    <property type="component" value="Unassembled WGS sequence"/>
</dbReference>
<dbReference type="AlphaFoldDB" id="A0A2N8RJ12"/>
<name>A0A2N8RJ12_STUST</name>
<feature type="signal peptide" evidence="1">
    <location>
        <begin position="1"/>
        <end position="27"/>
    </location>
</feature>
<protein>
    <recommendedName>
        <fullName evidence="4">Secreted protein</fullName>
    </recommendedName>
</protein>
<evidence type="ECO:0000313" key="3">
    <source>
        <dbReference type="Proteomes" id="UP000236003"/>
    </source>
</evidence>
<keyword evidence="1" id="KW-0732">Signal</keyword>
<sequence>MNTAKKWMRATRALGFALVVMTEPASATAVAESLIATPAFSASHTTTCDAAGSASVIAFSQTSASSPQCCASAQAEQHDGAASGQQKHRFAEPASTSFWYPPVDSRRYSF</sequence>
<comment type="caution">
    <text evidence="2">The sequence shown here is derived from an EMBL/GenBank/DDBJ whole genome shotgun (WGS) entry which is preliminary data.</text>
</comment>
<dbReference type="EMBL" id="POUM01000002">
    <property type="protein sequence ID" value="PNF61096.1"/>
    <property type="molecule type" value="Genomic_DNA"/>
</dbReference>
<evidence type="ECO:0000256" key="1">
    <source>
        <dbReference type="SAM" id="SignalP"/>
    </source>
</evidence>
<feature type="chain" id="PRO_5014938447" description="Secreted protein" evidence="1">
    <location>
        <begin position="28"/>
        <end position="110"/>
    </location>
</feature>
<gene>
    <name evidence="2" type="ORF">CXK99_04025</name>
</gene>
<organism evidence="2 3">
    <name type="scientific">Stutzerimonas stutzeri</name>
    <name type="common">Pseudomonas stutzeri</name>
    <dbReference type="NCBI Taxonomy" id="316"/>
    <lineage>
        <taxon>Bacteria</taxon>
        <taxon>Pseudomonadati</taxon>
        <taxon>Pseudomonadota</taxon>
        <taxon>Gammaproteobacteria</taxon>
        <taxon>Pseudomonadales</taxon>
        <taxon>Pseudomonadaceae</taxon>
        <taxon>Stutzerimonas</taxon>
    </lineage>
</organism>
<evidence type="ECO:0000313" key="2">
    <source>
        <dbReference type="EMBL" id="PNF61096.1"/>
    </source>
</evidence>
<proteinExistence type="predicted"/>
<accession>A0A2N8RJ12</accession>
<evidence type="ECO:0008006" key="4">
    <source>
        <dbReference type="Google" id="ProtNLM"/>
    </source>
</evidence>
<reference evidence="2 3" key="1">
    <citation type="submission" date="2018-01" db="EMBL/GenBank/DDBJ databases">
        <title>Denitrification phenotypes of diverse strains of Pseudomonas stutzeri.</title>
        <authorList>
            <person name="Milligan D.A."/>
            <person name="Bergaust L."/>
            <person name="Bakken L.R."/>
            <person name="Frostegard A."/>
        </authorList>
    </citation>
    <scope>NUCLEOTIDE SEQUENCE [LARGE SCALE GENOMIC DNA]</scope>
    <source>
        <strain evidence="2 3">CCUG 44592</strain>
    </source>
</reference>